<accession>A0ABU2XAC9</accession>
<name>A0ABU2XAC9_9ACTN</name>
<dbReference type="Proteomes" id="UP001180754">
    <property type="component" value="Unassembled WGS sequence"/>
</dbReference>
<evidence type="ECO:0008006" key="3">
    <source>
        <dbReference type="Google" id="ProtNLM"/>
    </source>
</evidence>
<sequence>MVITVSLVVLVGVILVLMIRSGKIKGGPALVAALFGFLLASSDLAPNIQDFLDSISRSISDFDI</sequence>
<keyword evidence="2" id="KW-1185">Reference proteome</keyword>
<reference evidence="1" key="1">
    <citation type="submission" date="2024-05" db="EMBL/GenBank/DDBJ databases">
        <title>30 novel species of actinomycetes from the DSMZ collection.</title>
        <authorList>
            <person name="Nouioui I."/>
        </authorList>
    </citation>
    <scope>NUCLEOTIDE SEQUENCE</scope>
    <source>
        <strain evidence="1">DSM 41529</strain>
    </source>
</reference>
<evidence type="ECO:0000313" key="2">
    <source>
        <dbReference type="Proteomes" id="UP001180754"/>
    </source>
</evidence>
<protein>
    <recommendedName>
        <fullName evidence="3">Secreted protein</fullName>
    </recommendedName>
</protein>
<organism evidence="1 2">
    <name type="scientific">Streptomyces lonegramiae</name>
    <dbReference type="NCBI Taxonomy" id="3075524"/>
    <lineage>
        <taxon>Bacteria</taxon>
        <taxon>Bacillati</taxon>
        <taxon>Actinomycetota</taxon>
        <taxon>Actinomycetes</taxon>
        <taxon>Kitasatosporales</taxon>
        <taxon>Streptomycetaceae</taxon>
        <taxon>Streptomyces</taxon>
    </lineage>
</organism>
<proteinExistence type="predicted"/>
<dbReference type="RefSeq" id="WP_311722433.1">
    <property type="nucleotide sequence ID" value="NZ_JAVRFD010000002.1"/>
</dbReference>
<dbReference type="EMBL" id="JAVRFD010000002">
    <property type="protein sequence ID" value="MDT0542080.1"/>
    <property type="molecule type" value="Genomic_DNA"/>
</dbReference>
<gene>
    <name evidence="1" type="ORF">RND15_05010</name>
</gene>
<evidence type="ECO:0000313" key="1">
    <source>
        <dbReference type="EMBL" id="MDT0542080.1"/>
    </source>
</evidence>
<comment type="caution">
    <text evidence="1">The sequence shown here is derived from an EMBL/GenBank/DDBJ whole genome shotgun (WGS) entry which is preliminary data.</text>
</comment>